<reference evidence="9" key="1">
    <citation type="journal article" date="2020" name="Nat. Commun.">
        <title>Genome assembly of wild tea tree DASZ reveals pedigree and selection history of tea varieties.</title>
        <authorList>
            <person name="Zhang W."/>
            <person name="Zhang Y."/>
            <person name="Qiu H."/>
            <person name="Guo Y."/>
            <person name="Wan H."/>
            <person name="Zhang X."/>
            <person name="Scossa F."/>
            <person name="Alseekh S."/>
            <person name="Zhang Q."/>
            <person name="Wang P."/>
            <person name="Xu L."/>
            <person name="Schmidt M.H."/>
            <person name="Jia X."/>
            <person name="Li D."/>
            <person name="Zhu A."/>
            <person name="Guo F."/>
            <person name="Chen W."/>
            <person name="Ni D."/>
            <person name="Usadel B."/>
            <person name="Fernie A.R."/>
            <person name="Wen W."/>
        </authorList>
    </citation>
    <scope>NUCLEOTIDE SEQUENCE [LARGE SCALE GENOMIC DNA]</scope>
    <source>
        <strain evidence="9">cv. G240</strain>
    </source>
</reference>
<keyword evidence="4" id="KW-0862">Zinc</keyword>
<gene>
    <name evidence="8" type="ORF">HYC85_011643</name>
</gene>
<dbReference type="AlphaFoldDB" id="A0A7J7H9M8"/>
<dbReference type="Gene3D" id="3.30.40.10">
    <property type="entry name" value="Zinc/RING finger domain, C3HC4 (zinc finger)"/>
    <property type="match status" value="1"/>
</dbReference>
<dbReference type="Proteomes" id="UP000593564">
    <property type="component" value="Unassembled WGS sequence"/>
</dbReference>
<dbReference type="GO" id="GO:0016020">
    <property type="term" value="C:membrane"/>
    <property type="evidence" value="ECO:0007669"/>
    <property type="project" value="UniProtKB-SubCell"/>
</dbReference>
<dbReference type="CDD" id="cd16454">
    <property type="entry name" value="RING-H2_PA-TM-RING"/>
    <property type="match status" value="1"/>
</dbReference>
<evidence type="ECO:0000256" key="6">
    <source>
        <dbReference type="PROSITE-ProRule" id="PRU00175"/>
    </source>
</evidence>
<evidence type="ECO:0000313" key="8">
    <source>
        <dbReference type="EMBL" id="KAF5949650.1"/>
    </source>
</evidence>
<keyword evidence="9" id="KW-1185">Reference proteome</keyword>
<evidence type="ECO:0000256" key="4">
    <source>
        <dbReference type="ARBA" id="ARBA00022833"/>
    </source>
</evidence>
<reference evidence="8 9" key="2">
    <citation type="submission" date="2020-07" db="EMBL/GenBank/DDBJ databases">
        <title>Genome assembly of wild tea tree DASZ reveals pedigree and selection history of tea varieties.</title>
        <authorList>
            <person name="Zhang W."/>
        </authorList>
    </citation>
    <scope>NUCLEOTIDE SEQUENCE [LARGE SCALE GENOMIC DNA]</scope>
    <source>
        <strain evidence="9">cv. G240</strain>
        <tissue evidence="8">Leaf</tissue>
    </source>
</reference>
<dbReference type="InterPro" id="IPR001841">
    <property type="entry name" value="Znf_RING"/>
</dbReference>
<evidence type="ECO:0000313" key="9">
    <source>
        <dbReference type="Proteomes" id="UP000593564"/>
    </source>
</evidence>
<proteinExistence type="predicted"/>
<feature type="domain" description="RING-type" evidence="7">
    <location>
        <begin position="184"/>
        <end position="226"/>
    </location>
</feature>
<evidence type="ECO:0000256" key="1">
    <source>
        <dbReference type="ARBA" id="ARBA00004370"/>
    </source>
</evidence>
<sequence length="229" mass="25044">MAKQWFYGIGKAVFRCRKAVSLWVLAKMGGFETGFVFTLMKKALLALLTCSLALGGAGVGTITGAIKGQTTETGFVRGAAIGAVAGAVTAVQLMELTVHDGEPFSKVALLLSLINGKVFMEWVSPAVLKAYQWQISTPESSFSENSDIFDVNGNRGLSQDCINKLPKNKFRSSKTERPCHAINCIICLEDFKNGEYTRMLPSCRHSFHFHCIDGWLNQHGSCPICRKDV</sequence>
<keyword evidence="5" id="KW-0472">Membrane</keyword>
<evidence type="ECO:0000256" key="3">
    <source>
        <dbReference type="ARBA" id="ARBA00022771"/>
    </source>
</evidence>
<organism evidence="8 9">
    <name type="scientific">Camellia sinensis</name>
    <name type="common">Tea plant</name>
    <name type="synonym">Thea sinensis</name>
    <dbReference type="NCBI Taxonomy" id="4442"/>
    <lineage>
        <taxon>Eukaryota</taxon>
        <taxon>Viridiplantae</taxon>
        <taxon>Streptophyta</taxon>
        <taxon>Embryophyta</taxon>
        <taxon>Tracheophyta</taxon>
        <taxon>Spermatophyta</taxon>
        <taxon>Magnoliopsida</taxon>
        <taxon>eudicotyledons</taxon>
        <taxon>Gunneridae</taxon>
        <taxon>Pentapetalae</taxon>
        <taxon>asterids</taxon>
        <taxon>Ericales</taxon>
        <taxon>Theaceae</taxon>
        <taxon>Camellia</taxon>
    </lineage>
</organism>
<dbReference type="PROSITE" id="PS50089">
    <property type="entry name" value="ZF_RING_2"/>
    <property type="match status" value="1"/>
</dbReference>
<evidence type="ECO:0000259" key="7">
    <source>
        <dbReference type="PROSITE" id="PS50089"/>
    </source>
</evidence>
<dbReference type="SMART" id="SM00184">
    <property type="entry name" value="RING"/>
    <property type="match status" value="1"/>
</dbReference>
<evidence type="ECO:0000256" key="5">
    <source>
        <dbReference type="ARBA" id="ARBA00023136"/>
    </source>
</evidence>
<dbReference type="GO" id="GO:0008270">
    <property type="term" value="F:zinc ion binding"/>
    <property type="evidence" value="ECO:0007669"/>
    <property type="project" value="UniProtKB-KW"/>
</dbReference>
<accession>A0A7J7H9M8</accession>
<protein>
    <recommendedName>
        <fullName evidence="7">RING-type domain-containing protein</fullName>
    </recommendedName>
</protein>
<name>A0A7J7H9M8_CAMSI</name>
<dbReference type="InterPro" id="IPR013083">
    <property type="entry name" value="Znf_RING/FYVE/PHD"/>
</dbReference>
<dbReference type="EMBL" id="JACBKZ010000005">
    <property type="protein sequence ID" value="KAF5949650.1"/>
    <property type="molecule type" value="Genomic_DNA"/>
</dbReference>
<dbReference type="Pfam" id="PF13639">
    <property type="entry name" value="zf-RING_2"/>
    <property type="match status" value="1"/>
</dbReference>
<keyword evidence="2" id="KW-0479">Metal-binding</keyword>
<dbReference type="PANTHER" id="PTHR46151">
    <property type="entry name" value="NEP1-INTERACTING PROTEIN-LIKE 2"/>
    <property type="match status" value="1"/>
</dbReference>
<evidence type="ECO:0000256" key="2">
    <source>
        <dbReference type="ARBA" id="ARBA00022723"/>
    </source>
</evidence>
<keyword evidence="3 6" id="KW-0863">Zinc-finger</keyword>
<comment type="subcellular location">
    <subcellularLocation>
        <location evidence="1">Membrane</location>
    </subcellularLocation>
</comment>
<dbReference type="SUPFAM" id="SSF57850">
    <property type="entry name" value="RING/U-box"/>
    <property type="match status" value="1"/>
</dbReference>
<dbReference type="PANTHER" id="PTHR46151:SF12">
    <property type="entry name" value="RING_U-BOX SUPERFAMILY PROTEIN"/>
    <property type="match status" value="1"/>
</dbReference>
<comment type="caution">
    <text evidence="8">The sequence shown here is derived from an EMBL/GenBank/DDBJ whole genome shotgun (WGS) entry which is preliminary data.</text>
</comment>